<evidence type="ECO:0000313" key="2">
    <source>
        <dbReference type="Proteomes" id="UP000607653"/>
    </source>
</evidence>
<keyword evidence="2" id="KW-1185">Reference proteome</keyword>
<comment type="caution">
    <text evidence="1">The sequence shown here is derived from an EMBL/GenBank/DDBJ whole genome shotgun (WGS) entry which is preliminary data.</text>
</comment>
<gene>
    <name evidence="1" type="ORF">HUJ06_017904</name>
</gene>
<evidence type="ECO:0000313" key="1">
    <source>
        <dbReference type="EMBL" id="DAD47967.1"/>
    </source>
</evidence>
<name>A0A822ZSW2_NELNU</name>
<sequence length="51" mass="5719">MLIHMLSILKGSELLVGFMDSTQSFSSAYLLDFRLDSDVVRSNLSPTQLQI</sequence>
<protein>
    <submittedName>
        <fullName evidence="1">Uncharacterized protein</fullName>
    </submittedName>
</protein>
<dbReference type="EMBL" id="DUZY01000008">
    <property type="protein sequence ID" value="DAD47967.1"/>
    <property type="molecule type" value="Genomic_DNA"/>
</dbReference>
<dbReference type="Proteomes" id="UP000607653">
    <property type="component" value="Unassembled WGS sequence"/>
</dbReference>
<reference evidence="1 2" key="1">
    <citation type="journal article" date="2020" name="Mol. Biol. Evol.">
        <title>Distinct Expression and Methylation Patterns for Genes with Different Fates following a Single Whole-Genome Duplication in Flowering Plants.</title>
        <authorList>
            <person name="Shi T."/>
            <person name="Rahmani R.S."/>
            <person name="Gugger P.F."/>
            <person name="Wang M."/>
            <person name="Li H."/>
            <person name="Zhang Y."/>
            <person name="Li Z."/>
            <person name="Wang Q."/>
            <person name="Van de Peer Y."/>
            <person name="Marchal K."/>
            <person name="Chen J."/>
        </authorList>
    </citation>
    <scope>NUCLEOTIDE SEQUENCE [LARGE SCALE GENOMIC DNA]</scope>
    <source>
        <tissue evidence="1">Leaf</tissue>
    </source>
</reference>
<accession>A0A822ZSW2</accession>
<proteinExistence type="predicted"/>
<dbReference type="AlphaFoldDB" id="A0A822ZSW2"/>
<organism evidence="1 2">
    <name type="scientific">Nelumbo nucifera</name>
    <name type="common">Sacred lotus</name>
    <dbReference type="NCBI Taxonomy" id="4432"/>
    <lineage>
        <taxon>Eukaryota</taxon>
        <taxon>Viridiplantae</taxon>
        <taxon>Streptophyta</taxon>
        <taxon>Embryophyta</taxon>
        <taxon>Tracheophyta</taxon>
        <taxon>Spermatophyta</taxon>
        <taxon>Magnoliopsida</taxon>
        <taxon>Proteales</taxon>
        <taxon>Nelumbonaceae</taxon>
        <taxon>Nelumbo</taxon>
    </lineage>
</organism>